<dbReference type="EMBL" id="ACFG01000004">
    <property type="protein sequence ID" value="EEH64425.1"/>
    <property type="molecule type" value="Genomic_DNA"/>
</dbReference>
<feature type="compositionally biased region" description="Low complexity" evidence="1">
    <location>
        <begin position="86"/>
        <end position="101"/>
    </location>
</feature>
<feature type="compositionally biased region" description="Pro residues" evidence="1">
    <location>
        <begin position="50"/>
        <end position="59"/>
    </location>
</feature>
<feature type="compositionally biased region" description="Low complexity" evidence="1">
    <location>
        <begin position="32"/>
        <end position="49"/>
    </location>
</feature>
<feature type="region of interest" description="Disordered" evidence="1">
    <location>
        <begin position="1"/>
        <end position="130"/>
    </location>
</feature>
<evidence type="ECO:0000313" key="3">
    <source>
        <dbReference type="EMBL" id="EEH64425.1"/>
    </source>
</evidence>
<keyword evidence="2" id="KW-0472">Membrane</keyword>
<feature type="compositionally biased region" description="Polar residues" evidence="1">
    <location>
        <begin position="102"/>
        <end position="116"/>
    </location>
</feature>
<feature type="transmembrane region" description="Helical" evidence="2">
    <location>
        <begin position="250"/>
        <end position="272"/>
    </location>
</feature>
<protein>
    <submittedName>
        <fullName evidence="3">Uncharacterized protein</fullName>
    </submittedName>
</protein>
<evidence type="ECO:0000256" key="2">
    <source>
        <dbReference type="SAM" id="Phobius"/>
    </source>
</evidence>
<evidence type="ECO:0000313" key="4">
    <source>
        <dbReference type="Proteomes" id="UP000010301"/>
    </source>
</evidence>
<keyword evidence="4" id="KW-1185">Reference proteome</keyword>
<dbReference type="eggNOG" id="COG1716">
    <property type="taxonomic scope" value="Bacteria"/>
</dbReference>
<feature type="transmembrane region" description="Helical" evidence="2">
    <location>
        <begin position="137"/>
        <end position="163"/>
    </location>
</feature>
<accession>C0VYC2</accession>
<dbReference type="AlphaFoldDB" id="C0VYC2"/>
<gene>
    <name evidence="3" type="ORF">HMPREF0044_0162</name>
</gene>
<dbReference type="STRING" id="525245.HMPREF0044_0162"/>
<organism evidence="3 4">
    <name type="scientific">Gleimia coleocanis DSM 15436</name>
    <dbReference type="NCBI Taxonomy" id="525245"/>
    <lineage>
        <taxon>Bacteria</taxon>
        <taxon>Bacillati</taxon>
        <taxon>Actinomycetota</taxon>
        <taxon>Actinomycetes</taxon>
        <taxon>Actinomycetales</taxon>
        <taxon>Actinomycetaceae</taxon>
        <taxon>Gleimia</taxon>
    </lineage>
</organism>
<evidence type="ECO:0000256" key="1">
    <source>
        <dbReference type="SAM" id="MobiDB-lite"/>
    </source>
</evidence>
<dbReference type="Proteomes" id="UP000010301">
    <property type="component" value="Unassembled WGS sequence"/>
</dbReference>
<keyword evidence="2" id="KW-1133">Transmembrane helix</keyword>
<name>C0VYC2_9ACTO</name>
<dbReference type="OrthoDB" id="3259512at2"/>
<comment type="caution">
    <text evidence="3">The sequence shown here is derived from an EMBL/GenBank/DDBJ whole genome shotgun (WGS) entry which is preliminary data.</text>
</comment>
<feature type="compositionally biased region" description="Pro residues" evidence="1">
    <location>
        <begin position="19"/>
        <end position="31"/>
    </location>
</feature>
<dbReference type="RefSeq" id="WP_006547159.1">
    <property type="nucleotide sequence ID" value="NZ_DS999545.1"/>
</dbReference>
<sequence>MTDQNPFQMAPGENQPEVPAQPVPPMPPTPQMPEAQVPTTPVAPAMPAQPAVPPQPAAPMQPQFGAYSQTGAQTPSSQAPYAGQGVNATQVPPAPQAPATNYPQNGQFTQAGQFPQGSMAMPGAAPGQKLPGRGKSVAMLVIGLVMMFFIAPIAVFVGVLSGIGGLGNDTVTVGTNGQVHLQVTGPNAEAAICGITDGENVVELDRQSDGSFTTDGIPEGTYDIVCDNLTDQDVVIAITDSVVGNTLAGVGISMLIGFIGLVLTIVGIVMLVKTNKRRKAMMTPTGW</sequence>
<keyword evidence="2" id="KW-0812">Transmembrane</keyword>
<reference evidence="3 4" key="1">
    <citation type="submission" date="2009-01" db="EMBL/GenBank/DDBJ databases">
        <authorList>
            <person name="Qin X."/>
            <person name="Bachman B."/>
            <person name="Battles P."/>
            <person name="Bell A."/>
            <person name="Bess C."/>
            <person name="Bickham C."/>
            <person name="Chaboub L."/>
            <person name="Chen D."/>
            <person name="Coyle M."/>
            <person name="Deiros D.R."/>
            <person name="Dinh H."/>
            <person name="Forbes L."/>
            <person name="Fowler G."/>
            <person name="Francisco L."/>
            <person name="Fu Q."/>
            <person name="Gubbala S."/>
            <person name="Hale W."/>
            <person name="Han Y."/>
            <person name="Hemphill L."/>
            <person name="Highlander S.K."/>
            <person name="Hirani K."/>
            <person name="Hogues M."/>
            <person name="Jackson L."/>
            <person name="Jakkamsetti A."/>
            <person name="Javaid M."/>
            <person name="Jiang H."/>
            <person name="Korchina V."/>
            <person name="Kovar C."/>
            <person name="Lara F."/>
            <person name="Lee S."/>
            <person name="Mata R."/>
            <person name="Mathew T."/>
            <person name="Moen C."/>
            <person name="Morales K."/>
            <person name="Munidasa M."/>
            <person name="Nazareth L."/>
            <person name="Ngo R."/>
            <person name="Nguyen L."/>
            <person name="Okwuonu G."/>
            <person name="Ongeri F."/>
            <person name="Patil S."/>
            <person name="Petrosino J."/>
            <person name="Pham C."/>
            <person name="Pham P."/>
            <person name="Pu L.-L."/>
            <person name="Puazo M."/>
            <person name="Raj R."/>
            <person name="Reid J."/>
            <person name="Rouhana J."/>
            <person name="Saada N."/>
            <person name="Shang Y."/>
            <person name="Simmons D."/>
            <person name="Thornton R."/>
            <person name="Warren J."/>
            <person name="Weissenberger G."/>
            <person name="Zhang J."/>
            <person name="Zhang L."/>
            <person name="Zhou C."/>
            <person name="Zhu D."/>
            <person name="Muzny D."/>
            <person name="Worley K."/>
            <person name="Gibbs R."/>
        </authorList>
    </citation>
    <scope>NUCLEOTIDE SEQUENCE [LARGE SCALE GENOMIC DNA]</scope>
    <source>
        <strain evidence="3 4">DSM 15436</strain>
    </source>
</reference>
<feature type="compositionally biased region" description="Polar residues" evidence="1">
    <location>
        <begin position="66"/>
        <end position="79"/>
    </location>
</feature>
<dbReference type="HOGENOM" id="CLU_968496_0_0_11"/>
<proteinExistence type="predicted"/>